<dbReference type="Pfam" id="PF21671">
    <property type="entry name" value="CPL1-like"/>
    <property type="match status" value="1"/>
</dbReference>
<dbReference type="Proteomes" id="UP000249723">
    <property type="component" value="Unassembled WGS sequence"/>
</dbReference>
<protein>
    <submittedName>
        <fullName evidence="4">BZ3500_MvSof-1268-A1-R1_Chr9g10374 protein</fullName>
    </submittedName>
</protein>
<gene>
    <name evidence="4" type="ORF">BZ3500_MVSOF-1268-A1-R1_CHR9G10374</name>
</gene>
<keyword evidence="5" id="KW-1185">Reference proteome</keyword>
<evidence type="ECO:0000313" key="5">
    <source>
        <dbReference type="Proteomes" id="UP000249723"/>
    </source>
</evidence>
<organism evidence="4 5">
    <name type="scientific">Microbotryum saponariae</name>
    <dbReference type="NCBI Taxonomy" id="289078"/>
    <lineage>
        <taxon>Eukaryota</taxon>
        <taxon>Fungi</taxon>
        <taxon>Dikarya</taxon>
        <taxon>Basidiomycota</taxon>
        <taxon>Pucciniomycotina</taxon>
        <taxon>Microbotryomycetes</taxon>
        <taxon>Microbotryales</taxon>
        <taxon>Microbotryaceae</taxon>
        <taxon>Microbotryum</taxon>
    </lineage>
</organism>
<dbReference type="OrthoDB" id="439917at2759"/>
<evidence type="ECO:0000259" key="3">
    <source>
        <dbReference type="Pfam" id="PF21671"/>
    </source>
</evidence>
<accession>A0A2X0K9G2</accession>
<evidence type="ECO:0000313" key="4">
    <source>
        <dbReference type="EMBL" id="SCZ99984.1"/>
    </source>
</evidence>
<dbReference type="InterPro" id="IPR038955">
    <property type="entry name" value="PriA/CPL1_fungi"/>
</dbReference>
<evidence type="ECO:0000256" key="1">
    <source>
        <dbReference type="SAM" id="MobiDB-lite"/>
    </source>
</evidence>
<name>A0A2X0K9G2_9BASI</name>
<feature type="signal peptide" evidence="2">
    <location>
        <begin position="1"/>
        <end position="23"/>
    </location>
</feature>
<dbReference type="AlphaFoldDB" id="A0A2X0K9G2"/>
<dbReference type="PANTHER" id="PTHR35192:SF2">
    <property type="entry name" value="APPLE DOMAIN-CONTAINING PROTEIN"/>
    <property type="match status" value="1"/>
</dbReference>
<feature type="chain" id="PRO_5030059980" evidence="2">
    <location>
        <begin position="24"/>
        <end position="338"/>
    </location>
</feature>
<evidence type="ECO:0000256" key="2">
    <source>
        <dbReference type="SAM" id="SignalP"/>
    </source>
</evidence>
<dbReference type="InterPro" id="IPR048661">
    <property type="entry name" value="CPL1-like"/>
</dbReference>
<keyword evidence="2" id="KW-0732">Signal</keyword>
<feature type="region of interest" description="Disordered" evidence="1">
    <location>
        <begin position="216"/>
        <end position="235"/>
    </location>
</feature>
<proteinExistence type="predicted"/>
<feature type="domain" description="Protein CPL1-like" evidence="3">
    <location>
        <begin position="263"/>
        <end position="332"/>
    </location>
</feature>
<reference evidence="5" key="1">
    <citation type="submission" date="2016-10" db="EMBL/GenBank/DDBJ databases">
        <authorList>
            <person name="Jeantristanb JTB J.-T."/>
            <person name="Ricardo R."/>
        </authorList>
    </citation>
    <scope>NUCLEOTIDE SEQUENCE [LARGE SCALE GENOMIC DNA]</scope>
</reference>
<dbReference type="PANTHER" id="PTHR35192">
    <property type="entry name" value="PROTEIN, PUTATIVE-RELATED"/>
    <property type="match status" value="1"/>
</dbReference>
<dbReference type="EMBL" id="FMWP01000107">
    <property type="protein sequence ID" value="SCZ99984.1"/>
    <property type="molecule type" value="Genomic_DNA"/>
</dbReference>
<sequence>MGLNNPQTGLLLAFLVATITANASSPLRPASQSRESPQQPGRFRCHSQAVCDQLRQPTSQGAMQVPVNSECVKDYRSGGSFCGFSGAACSGDTQCDFGRCSGSLERRGICLGGLGDACEGSEGPDDAMCAGNLGCSGQAGDGRAVCGGIGAECLYSGQYSPGDTPNNAACVSGFCHPVSLACEDPDMAAGRSGSNTAGLSDEDNASQEIEALGPVIAKEQQLRDPSAASKPVPPARVPDGMTCPKGLSACPLRAERSSIGHVFGCVDTSSSVNQCGGCSPVSVGQSLANEDAWRGVDCLALRGVASVACINSACQIFSCAPNFELDRLSRSCRPTRYW</sequence>